<dbReference type="InterPro" id="IPR002048">
    <property type="entry name" value="EF_hand_dom"/>
</dbReference>
<evidence type="ECO:0000256" key="5">
    <source>
        <dbReference type="ARBA" id="ARBA00022837"/>
    </source>
</evidence>
<dbReference type="InterPro" id="IPR011992">
    <property type="entry name" value="EF-hand-dom_pair"/>
</dbReference>
<feature type="domain" description="EF-hand" evidence="7">
    <location>
        <begin position="153"/>
        <end position="188"/>
    </location>
</feature>
<name>A0ABY7FLB0_MYAAR</name>
<evidence type="ECO:0000259" key="7">
    <source>
        <dbReference type="PROSITE" id="PS50222"/>
    </source>
</evidence>
<organism evidence="8 9">
    <name type="scientific">Mya arenaria</name>
    <name type="common">Soft-shell clam</name>
    <dbReference type="NCBI Taxonomy" id="6604"/>
    <lineage>
        <taxon>Eukaryota</taxon>
        <taxon>Metazoa</taxon>
        <taxon>Spiralia</taxon>
        <taxon>Lophotrochozoa</taxon>
        <taxon>Mollusca</taxon>
        <taxon>Bivalvia</taxon>
        <taxon>Autobranchia</taxon>
        <taxon>Heteroconchia</taxon>
        <taxon>Euheterodonta</taxon>
        <taxon>Imparidentia</taxon>
        <taxon>Neoheterodontei</taxon>
        <taxon>Myida</taxon>
        <taxon>Myoidea</taxon>
        <taxon>Myidae</taxon>
        <taxon>Mya</taxon>
    </lineage>
</organism>
<accession>A0ABY7FLB0</accession>
<comment type="similarity">
    <text evidence="1">Belongs to the recoverin family.</text>
</comment>
<reference evidence="8" key="1">
    <citation type="submission" date="2022-11" db="EMBL/GenBank/DDBJ databases">
        <title>Centuries of genome instability and evolution in soft-shell clam transmissible cancer (bioRxiv).</title>
        <authorList>
            <person name="Hart S.F.M."/>
            <person name="Yonemitsu M.A."/>
            <person name="Giersch R.M."/>
            <person name="Beal B.F."/>
            <person name="Arriagada G."/>
            <person name="Davis B.W."/>
            <person name="Ostrander E.A."/>
            <person name="Goff S.P."/>
            <person name="Metzger M.J."/>
        </authorList>
    </citation>
    <scope>NUCLEOTIDE SEQUENCE</scope>
    <source>
        <strain evidence="8">MELC-2E11</strain>
        <tissue evidence="8">Siphon/mantle</tissue>
    </source>
</reference>
<dbReference type="PROSITE" id="PS00018">
    <property type="entry name" value="EF_HAND_1"/>
    <property type="match status" value="3"/>
</dbReference>
<dbReference type="CDD" id="cd00051">
    <property type="entry name" value="EFh"/>
    <property type="match status" value="2"/>
</dbReference>
<evidence type="ECO:0000256" key="1">
    <source>
        <dbReference type="ARBA" id="ARBA00006049"/>
    </source>
</evidence>
<dbReference type="PRINTS" id="PR00450">
    <property type="entry name" value="RECOVERIN"/>
</dbReference>
<sequence length="198" mass="22861">MIFIHNVSSMGGKESKNIEPRTLHELRNQVEFTDDEIQNWFQEYNSSLAKGQKELTREEFKNVYNSIFIGDATEFAEHVFRTFDHDRSGTVNFKEFLVGLHVSGSSNLDTKLRWAFKMYDINGNGMIDKDEMKTIVSAIFKMTAAKVPEELNTPEKMTEKFFKELDVDQDGEISWDEFERGANKDPIILSLLQCDPDA</sequence>
<keyword evidence="5" id="KW-0106">Calcium</keyword>
<gene>
    <name evidence="8" type="ORF">MAR_036667</name>
</gene>
<dbReference type="SUPFAM" id="SSF47473">
    <property type="entry name" value="EF-hand"/>
    <property type="match status" value="1"/>
</dbReference>
<keyword evidence="9" id="KW-1185">Reference proteome</keyword>
<dbReference type="SMART" id="SM00054">
    <property type="entry name" value="EFh"/>
    <property type="match status" value="3"/>
</dbReference>
<protein>
    <submittedName>
        <fullName evidence="8">HPCL1-like protein</fullName>
    </submittedName>
</protein>
<dbReference type="Pfam" id="PF13833">
    <property type="entry name" value="EF-hand_8"/>
    <property type="match status" value="1"/>
</dbReference>
<dbReference type="PROSITE" id="PS50222">
    <property type="entry name" value="EF_HAND_2"/>
    <property type="match status" value="3"/>
</dbReference>
<evidence type="ECO:0000313" key="8">
    <source>
        <dbReference type="EMBL" id="WAR22998.1"/>
    </source>
</evidence>
<proteinExistence type="inferred from homology"/>
<feature type="domain" description="EF-hand" evidence="7">
    <location>
        <begin position="107"/>
        <end position="142"/>
    </location>
</feature>
<dbReference type="EMBL" id="CP111024">
    <property type="protein sequence ID" value="WAR22998.1"/>
    <property type="molecule type" value="Genomic_DNA"/>
</dbReference>
<evidence type="ECO:0000313" key="9">
    <source>
        <dbReference type="Proteomes" id="UP001164746"/>
    </source>
</evidence>
<evidence type="ECO:0000256" key="6">
    <source>
        <dbReference type="ARBA" id="ARBA00023288"/>
    </source>
</evidence>
<dbReference type="Gene3D" id="1.10.238.10">
    <property type="entry name" value="EF-hand"/>
    <property type="match status" value="1"/>
</dbReference>
<feature type="domain" description="EF-hand" evidence="7">
    <location>
        <begin position="71"/>
        <end position="106"/>
    </location>
</feature>
<keyword evidence="3" id="KW-0479">Metal-binding</keyword>
<evidence type="ECO:0000256" key="4">
    <source>
        <dbReference type="ARBA" id="ARBA00022737"/>
    </source>
</evidence>
<dbReference type="InterPro" id="IPR028846">
    <property type="entry name" value="Recoverin"/>
</dbReference>
<dbReference type="Proteomes" id="UP001164746">
    <property type="component" value="Chromosome 13"/>
</dbReference>
<dbReference type="PANTHER" id="PTHR23055">
    <property type="entry name" value="CALCIUM BINDING PROTEINS"/>
    <property type="match status" value="1"/>
</dbReference>
<keyword evidence="4" id="KW-0677">Repeat</keyword>
<keyword evidence="6" id="KW-0449">Lipoprotein</keyword>
<keyword evidence="2" id="KW-0519">Myristate</keyword>
<dbReference type="PANTHER" id="PTHR23055:SF178">
    <property type="entry name" value="NEUROCALCIN HOMOLOG"/>
    <property type="match status" value="1"/>
</dbReference>
<dbReference type="Pfam" id="PF13499">
    <property type="entry name" value="EF-hand_7"/>
    <property type="match status" value="1"/>
</dbReference>
<evidence type="ECO:0000256" key="2">
    <source>
        <dbReference type="ARBA" id="ARBA00022707"/>
    </source>
</evidence>
<dbReference type="InterPro" id="IPR018247">
    <property type="entry name" value="EF_Hand_1_Ca_BS"/>
</dbReference>
<evidence type="ECO:0000256" key="3">
    <source>
        <dbReference type="ARBA" id="ARBA00022723"/>
    </source>
</evidence>